<feature type="domain" description="Radical SAM core" evidence="5">
    <location>
        <begin position="2"/>
        <end position="236"/>
    </location>
</feature>
<dbReference type="AlphaFoldDB" id="A0A6V8JY08"/>
<dbReference type="PROSITE" id="PS51918">
    <property type="entry name" value="RADICAL_SAM"/>
    <property type="match status" value="1"/>
</dbReference>
<name>A0A6V8JY08_9ACTN</name>
<evidence type="ECO:0000313" key="6">
    <source>
        <dbReference type="EMBL" id="GFJ77633.1"/>
    </source>
</evidence>
<sequence length="389" mass="42325">MSAAVRQVILKIHSRCNLACDYCYVYESADQSWRGRPRTMTRATIDLVAARIAEHARTHRPPRLTVTLHGGEPILAGADLIEHAVATIRRAVPFETWVEFTIQTNGLLLTDYLLELLESLGVRVGISLDGDREANDRHRMFRHGGGSYSRVREALELLRQERFRHIYGGILCTVDTANDPLAVYRHLLSFAPPRIDFLLPHGNWTTPPPRREPGGSGTPYADWLIPVFDEWYAGEGSSDVRLFSSIIALLVGGTSATEAVGLRRSPLLVIETDGSVEQADSLKTTAAGMAATGCDVATHSFDEALAHPGITAQYRGLAGLAAPCQSCEIVSVCGGGLYAHRYSAGNGFDNPTVYCPDQLRLIQHIRRRVATDLDAVAATAAARGLASQA</sequence>
<dbReference type="Proteomes" id="UP000482800">
    <property type="component" value="Unassembled WGS sequence"/>
</dbReference>
<dbReference type="Pfam" id="PF04055">
    <property type="entry name" value="Radical_SAM"/>
    <property type="match status" value="1"/>
</dbReference>
<protein>
    <submittedName>
        <fullName evidence="6">Radical SAM protein</fullName>
    </submittedName>
</protein>
<dbReference type="SFLD" id="SFLDG01386">
    <property type="entry name" value="main_SPASM_domain-containing"/>
    <property type="match status" value="1"/>
</dbReference>
<dbReference type="InterPro" id="IPR026335">
    <property type="entry name" value="rSAM_SPASM_FxsB"/>
</dbReference>
<dbReference type="PANTHER" id="PTHR43273:SF8">
    <property type="entry name" value="RADICAL SAM DOMAIN PROTEIN"/>
    <property type="match status" value="1"/>
</dbReference>
<accession>A0A6V8JY08</accession>
<dbReference type="SFLD" id="SFLDS00029">
    <property type="entry name" value="Radical_SAM"/>
    <property type="match status" value="1"/>
</dbReference>
<dbReference type="SUPFAM" id="SSF102114">
    <property type="entry name" value="Radical SAM enzymes"/>
    <property type="match status" value="1"/>
</dbReference>
<dbReference type="EMBL" id="BLPF01000001">
    <property type="protein sequence ID" value="GFJ77633.1"/>
    <property type="molecule type" value="Genomic_DNA"/>
</dbReference>
<dbReference type="GO" id="GO:0016491">
    <property type="term" value="F:oxidoreductase activity"/>
    <property type="evidence" value="ECO:0007669"/>
    <property type="project" value="InterPro"/>
</dbReference>
<reference evidence="6 7" key="1">
    <citation type="submission" date="2020-03" db="EMBL/GenBank/DDBJ databases">
        <title>Whole genome shotgun sequence of Phytohabitans houttuyneae NBRC 108639.</title>
        <authorList>
            <person name="Komaki H."/>
            <person name="Tamura T."/>
        </authorList>
    </citation>
    <scope>NUCLEOTIDE SEQUENCE [LARGE SCALE GENOMIC DNA]</scope>
    <source>
        <strain evidence="6 7">NBRC 108639</strain>
    </source>
</reference>
<keyword evidence="4" id="KW-0411">Iron-sulfur</keyword>
<dbReference type="SFLD" id="SFLDG01072">
    <property type="entry name" value="dehydrogenase_like"/>
    <property type="match status" value="1"/>
</dbReference>
<evidence type="ECO:0000256" key="4">
    <source>
        <dbReference type="ARBA" id="ARBA00023014"/>
    </source>
</evidence>
<dbReference type="NCBIfam" id="TIGR04269">
    <property type="entry name" value="SAM_SPASM_FxsB"/>
    <property type="match status" value="1"/>
</dbReference>
<dbReference type="GO" id="GO:0046872">
    <property type="term" value="F:metal ion binding"/>
    <property type="evidence" value="ECO:0007669"/>
    <property type="project" value="UniProtKB-KW"/>
</dbReference>
<keyword evidence="3" id="KW-0408">Iron</keyword>
<organism evidence="6 7">
    <name type="scientific">Phytohabitans houttuyneae</name>
    <dbReference type="NCBI Taxonomy" id="1076126"/>
    <lineage>
        <taxon>Bacteria</taxon>
        <taxon>Bacillati</taxon>
        <taxon>Actinomycetota</taxon>
        <taxon>Actinomycetes</taxon>
        <taxon>Micromonosporales</taxon>
        <taxon>Micromonosporaceae</taxon>
    </lineage>
</organism>
<dbReference type="InterPro" id="IPR023867">
    <property type="entry name" value="Sulphatase_maturase_rSAM"/>
</dbReference>
<proteinExistence type="predicted"/>
<dbReference type="PANTHER" id="PTHR43273">
    <property type="entry name" value="ANAEROBIC SULFATASE-MATURATING ENZYME HOMOLOG ASLB-RELATED"/>
    <property type="match status" value="1"/>
</dbReference>
<dbReference type="InterPro" id="IPR058240">
    <property type="entry name" value="rSAM_sf"/>
</dbReference>
<evidence type="ECO:0000259" key="5">
    <source>
        <dbReference type="PROSITE" id="PS51918"/>
    </source>
</evidence>
<dbReference type="SFLD" id="SFLDG01067">
    <property type="entry name" value="SPASM/twitch_domain_containing"/>
    <property type="match status" value="1"/>
</dbReference>
<evidence type="ECO:0000256" key="1">
    <source>
        <dbReference type="ARBA" id="ARBA00022691"/>
    </source>
</evidence>
<dbReference type="CDD" id="cd01335">
    <property type="entry name" value="Radical_SAM"/>
    <property type="match status" value="1"/>
</dbReference>
<dbReference type="InterPro" id="IPR007197">
    <property type="entry name" value="rSAM"/>
</dbReference>
<dbReference type="GO" id="GO:0051536">
    <property type="term" value="F:iron-sulfur cluster binding"/>
    <property type="evidence" value="ECO:0007669"/>
    <property type="project" value="UniProtKB-KW"/>
</dbReference>
<dbReference type="InterPro" id="IPR013785">
    <property type="entry name" value="Aldolase_TIM"/>
</dbReference>
<gene>
    <name evidence="6" type="ORF">Phou_018130</name>
</gene>
<evidence type="ECO:0000256" key="2">
    <source>
        <dbReference type="ARBA" id="ARBA00022723"/>
    </source>
</evidence>
<keyword evidence="1" id="KW-0949">S-adenosyl-L-methionine</keyword>
<comment type="caution">
    <text evidence="6">The sequence shown here is derived from an EMBL/GenBank/DDBJ whole genome shotgun (WGS) entry which is preliminary data.</text>
</comment>
<dbReference type="RefSeq" id="WP_218578879.1">
    <property type="nucleotide sequence ID" value="NZ_BAABGO010000018.1"/>
</dbReference>
<evidence type="ECO:0000313" key="7">
    <source>
        <dbReference type="Proteomes" id="UP000482800"/>
    </source>
</evidence>
<dbReference type="Gene3D" id="3.20.20.70">
    <property type="entry name" value="Aldolase class I"/>
    <property type="match status" value="1"/>
</dbReference>
<evidence type="ECO:0000256" key="3">
    <source>
        <dbReference type="ARBA" id="ARBA00023004"/>
    </source>
</evidence>
<keyword evidence="7" id="KW-1185">Reference proteome</keyword>
<keyword evidence="2" id="KW-0479">Metal-binding</keyword>
<reference evidence="6 7" key="2">
    <citation type="submission" date="2020-03" db="EMBL/GenBank/DDBJ databases">
        <authorList>
            <person name="Ichikawa N."/>
            <person name="Kimura A."/>
            <person name="Kitahashi Y."/>
            <person name="Uohara A."/>
        </authorList>
    </citation>
    <scope>NUCLEOTIDE SEQUENCE [LARGE SCALE GENOMIC DNA]</scope>
    <source>
        <strain evidence="6 7">NBRC 108639</strain>
    </source>
</reference>